<dbReference type="GO" id="GO:0006308">
    <property type="term" value="P:DNA catabolic process"/>
    <property type="evidence" value="ECO:0007669"/>
    <property type="project" value="UniProtKB-UniRule"/>
</dbReference>
<gene>
    <name evidence="6" type="primary">xseB</name>
    <name evidence="8" type="ORF">ASU35_09585</name>
</gene>
<comment type="subcellular location">
    <subcellularLocation>
        <location evidence="6">Cytoplasm</location>
    </subcellularLocation>
</comment>
<name>A0A0V8QFJ3_9FIRM</name>
<accession>A0A0V8QFJ3</accession>
<keyword evidence="2 6" id="KW-0963">Cytoplasm</keyword>
<dbReference type="InterPro" id="IPR037004">
    <property type="entry name" value="Exonuc_VII_ssu_sf"/>
</dbReference>
<keyword evidence="3 6" id="KW-0540">Nuclease</keyword>
<evidence type="ECO:0000256" key="2">
    <source>
        <dbReference type="ARBA" id="ARBA00022490"/>
    </source>
</evidence>
<dbReference type="EC" id="3.1.11.6" evidence="6"/>
<dbReference type="NCBIfam" id="TIGR01280">
    <property type="entry name" value="xseB"/>
    <property type="match status" value="1"/>
</dbReference>
<dbReference type="STRING" id="290052.ASU35_09585"/>
<dbReference type="AlphaFoldDB" id="A0A0V8QFJ3"/>
<dbReference type="Gene3D" id="1.10.287.1040">
    <property type="entry name" value="Exonuclease VII, small subunit"/>
    <property type="match status" value="1"/>
</dbReference>
<evidence type="ECO:0000256" key="1">
    <source>
        <dbReference type="ARBA" id="ARBA00009998"/>
    </source>
</evidence>
<evidence type="ECO:0000256" key="3">
    <source>
        <dbReference type="ARBA" id="ARBA00022722"/>
    </source>
</evidence>
<proteinExistence type="inferred from homology"/>
<comment type="catalytic activity">
    <reaction evidence="6">
        <text>Exonucleolytic cleavage in either 5'- to 3'- or 3'- to 5'-direction to yield nucleoside 5'-phosphates.</text>
        <dbReference type="EC" id="3.1.11.6"/>
    </reaction>
</comment>
<dbReference type="OrthoDB" id="1771251at2"/>
<protein>
    <recommendedName>
        <fullName evidence="6">Exodeoxyribonuclease 7 small subunit</fullName>
        <ecNumber evidence="6">3.1.11.6</ecNumber>
    </recommendedName>
    <alternativeName>
        <fullName evidence="6">Exodeoxyribonuclease VII small subunit</fullName>
        <shortName evidence="6">Exonuclease VII small subunit</shortName>
    </alternativeName>
</protein>
<reference evidence="8 9" key="1">
    <citation type="submission" date="2015-11" db="EMBL/GenBank/DDBJ databases">
        <title>Butyribacter intestini gen. nov., sp. nov., a butyric acid-producing bacterium of the family Lachnospiraceae isolated from the human faeces.</title>
        <authorList>
            <person name="Zou Y."/>
            <person name="Xue W."/>
            <person name="Luo G."/>
            <person name="Lv M."/>
        </authorList>
    </citation>
    <scope>NUCLEOTIDE SEQUENCE [LARGE SCALE GENOMIC DNA]</scope>
    <source>
        <strain evidence="8 9">ACET-33324</strain>
    </source>
</reference>
<evidence type="ECO:0000256" key="6">
    <source>
        <dbReference type="HAMAP-Rule" id="MF_00337"/>
    </source>
</evidence>
<evidence type="ECO:0000256" key="7">
    <source>
        <dbReference type="SAM" id="Coils"/>
    </source>
</evidence>
<evidence type="ECO:0000256" key="5">
    <source>
        <dbReference type="ARBA" id="ARBA00022839"/>
    </source>
</evidence>
<sequence>MAKTKSLEASMEELEGVLKELEREEISLEDSFRLYNEGMKLLKSCNDMIDKVEKKLVVLEEE</sequence>
<dbReference type="PIRSF" id="PIRSF006488">
    <property type="entry name" value="Exonuc_VII_S"/>
    <property type="match status" value="1"/>
</dbReference>
<dbReference type="GO" id="GO:0005829">
    <property type="term" value="C:cytosol"/>
    <property type="evidence" value="ECO:0007669"/>
    <property type="project" value="TreeGrafter"/>
</dbReference>
<evidence type="ECO:0000313" key="9">
    <source>
        <dbReference type="Proteomes" id="UP000054874"/>
    </source>
</evidence>
<dbReference type="Proteomes" id="UP000054874">
    <property type="component" value="Unassembled WGS sequence"/>
</dbReference>
<organism evidence="8 9">
    <name type="scientific">Acetivibrio ethanolgignens</name>
    <dbReference type="NCBI Taxonomy" id="290052"/>
    <lineage>
        <taxon>Bacteria</taxon>
        <taxon>Bacillati</taxon>
        <taxon>Bacillota</taxon>
        <taxon>Clostridia</taxon>
        <taxon>Eubacteriales</taxon>
        <taxon>Oscillospiraceae</taxon>
        <taxon>Acetivibrio</taxon>
    </lineage>
</organism>
<dbReference type="GO" id="GO:0008855">
    <property type="term" value="F:exodeoxyribonuclease VII activity"/>
    <property type="evidence" value="ECO:0007669"/>
    <property type="project" value="UniProtKB-UniRule"/>
</dbReference>
<dbReference type="PANTHER" id="PTHR34137">
    <property type="entry name" value="EXODEOXYRIBONUCLEASE 7 SMALL SUBUNIT"/>
    <property type="match status" value="1"/>
</dbReference>
<evidence type="ECO:0000256" key="4">
    <source>
        <dbReference type="ARBA" id="ARBA00022801"/>
    </source>
</evidence>
<dbReference type="HAMAP" id="MF_00337">
    <property type="entry name" value="Exonuc_7_S"/>
    <property type="match status" value="1"/>
</dbReference>
<dbReference type="RefSeq" id="WP_058352469.1">
    <property type="nucleotide sequence ID" value="NZ_CABMMD010000148.1"/>
</dbReference>
<dbReference type="EMBL" id="LNAM01000148">
    <property type="protein sequence ID" value="KSV59316.1"/>
    <property type="molecule type" value="Genomic_DNA"/>
</dbReference>
<dbReference type="PANTHER" id="PTHR34137:SF1">
    <property type="entry name" value="EXODEOXYRIBONUCLEASE 7 SMALL SUBUNIT"/>
    <property type="match status" value="1"/>
</dbReference>
<comment type="function">
    <text evidence="6">Bidirectionally degrades single-stranded DNA into large acid-insoluble oligonucleotides, which are then degraded further into small acid-soluble oligonucleotides.</text>
</comment>
<keyword evidence="5 6" id="KW-0269">Exonuclease</keyword>
<keyword evidence="7" id="KW-0175">Coiled coil</keyword>
<comment type="subunit">
    <text evidence="6">Heterooligomer composed of large and small subunits.</text>
</comment>
<dbReference type="InterPro" id="IPR003761">
    <property type="entry name" value="Exonuc_VII_S"/>
</dbReference>
<dbReference type="GO" id="GO:0009318">
    <property type="term" value="C:exodeoxyribonuclease VII complex"/>
    <property type="evidence" value="ECO:0007669"/>
    <property type="project" value="UniProtKB-UniRule"/>
</dbReference>
<dbReference type="Pfam" id="PF02609">
    <property type="entry name" value="Exonuc_VII_S"/>
    <property type="match status" value="1"/>
</dbReference>
<keyword evidence="4 6" id="KW-0378">Hydrolase</keyword>
<evidence type="ECO:0000313" key="8">
    <source>
        <dbReference type="EMBL" id="KSV59316.1"/>
    </source>
</evidence>
<feature type="coiled-coil region" evidence="7">
    <location>
        <begin position="4"/>
        <end position="62"/>
    </location>
</feature>
<dbReference type="SUPFAM" id="SSF116842">
    <property type="entry name" value="XseB-like"/>
    <property type="match status" value="1"/>
</dbReference>
<keyword evidence="9" id="KW-1185">Reference proteome</keyword>
<comment type="caution">
    <text evidence="8">The sequence shown here is derived from an EMBL/GenBank/DDBJ whole genome shotgun (WGS) entry which is preliminary data.</text>
</comment>
<comment type="similarity">
    <text evidence="1 6">Belongs to the XseB family.</text>
</comment>